<dbReference type="GO" id="GO:0007031">
    <property type="term" value="P:peroxisome organization"/>
    <property type="evidence" value="ECO:0007669"/>
    <property type="project" value="InterPro"/>
</dbReference>
<feature type="domain" description="Peroxisomal ATPase PEX1 N-terminal C-lobe" evidence="3">
    <location>
        <begin position="112"/>
        <end position="188"/>
    </location>
</feature>
<dbReference type="Proteomes" id="UP001432322">
    <property type="component" value="Unassembled WGS sequence"/>
</dbReference>
<dbReference type="Pfam" id="PF09262">
    <property type="entry name" value="PEX-1N"/>
    <property type="match status" value="1"/>
</dbReference>
<name>A0AAV5WLZ2_9BILA</name>
<organism evidence="4 5">
    <name type="scientific">Pristionchus fissidentatus</name>
    <dbReference type="NCBI Taxonomy" id="1538716"/>
    <lineage>
        <taxon>Eukaryota</taxon>
        <taxon>Metazoa</taxon>
        <taxon>Ecdysozoa</taxon>
        <taxon>Nematoda</taxon>
        <taxon>Chromadorea</taxon>
        <taxon>Rhabditida</taxon>
        <taxon>Rhabditina</taxon>
        <taxon>Diplogasteromorpha</taxon>
        <taxon>Diplogasteroidea</taxon>
        <taxon>Neodiplogasteridae</taxon>
        <taxon>Pristionchus</taxon>
    </lineage>
</organism>
<evidence type="ECO:0000313" key="4">
    <source>
        <dbReference type="EMBL" id="GMT32996.1"/>
    </source>
</evidence>
<dbReference type="InterPro" id="IPR029067">
    <property type="entry name" value="CDC48_domain_2-like_sf"/>
</dbReference>
<comment type="caution">
    <text evidence="4">The sequence shown here is derived from an EMBL/GenBank/DDBJ whole genome shotgun (WGS) entry which is preliminary data.</text>
</comment>
<dbReference type="SUPFAM" id="SSF54585">
    <property type="entry name" value="Cdc48 domain 2-like"/>
    <property type="match status" value="1"/>
</dbReference>
<proteinExistence type="predicted"/>
<dbReference type="GO" id="GO:0005524">
    <property type="term" value="F:ATP binding"/>
    <property type="evidence" value="ECO:0007669"/>
    <property type="project" value="UniProtKB-KW"/>
</dbReference>
<dbReference type="InterPro" id="IPR015342">
    <property type="entry name" value="PEX1-N_C-lobe"/>
</dbReference>
<evidence type="ECO:0000256" key="2">
    <source>
        <dbReference type="ARBA" id="ARBA00022840"/>
    </source>
</evidence>
<gene>
    <name evidence="4" type="ORF">PFISCL1PPCAC_24293</name>
</gene>
<accession>A0AAV5WLZ2</accession>
<keyword evidence="5" id="KW-1185">Reference proteome</keyword>
<evidence type="ECO:0000256" key="1">
    <source>
        <dbReference type="ARBA" id="ARBA00022741"/>
    </source>
</evidence>
<keyword evidence="2" id="KW-0067">ATP-binding</keyword>
<dbReference type="EMBL" id="BTSY01000006">
    <property type="protein sequence ID" value="GMT32996.1"/>
    <property type="molecule type" value="Genomic_DNA"/>
</dbReference>
<protein>
    <recommendedName>
        <fullName evidence="3">Peroxisomal ATPase PEX1 N-terminal C-lobe domain-containing protein</fullName>
    </recommendedName>
</protein>
<dbReference type="AlphaFoldDB" id="A0AAV5WLZ2"/>
<keyword evidence="1" id="KW-0547">Nucleotide-binding</keyword>
<feature type="non-terminal residue" evidence="4">
    <location>
        <position position="1"/>
    </location>
</feature>
<feature type="non-terminal residue" evidence="4">
    <location>
        <position position="229"/>
    </location>
</feature>
<evidence type="ECO:0000313" key="5">
    <source>
        <dbReference type="Proteomes" id="UP001432322"/>
    </source>
</evidence>
<sequence>IVFQIISIPPFLFRMSRQKFPCFIGFHSWTNCFGYAVREGTRLAQLPPTLPPLGFFRVRHCENENLTATVQILGVPPFSTLLLNASFARLLGFDEGDEVIIESLPPPLSCESVEIGPLTTNDYQIMESGCDAIENGLLSQLRIVSPRSRFIFFMSSSLSVAFRVVSINPSPPLGRFCLLTNSTELHVQSAPSVSLPPVNSVKRKKKDVIVERAAERTSSLVSSSSSSFS</sequence>
<evidence type="ECO:0000259" key="3">
    <source>
        <dbReference type="Pfam" id="PF09262"/>
    </source>
</evidence>
<dbReference type="GO" id="GO:0005777">
    <property type="term" value="C:peroxisome"/>
    <property type="evidence" value="ECO:0007669"/>
    <property type="project" value="InterPro"/>
</dbReference>
<dbReference type="Gene3D" id="3.10.330.10">
    <property type="match status" value="1"/>
</dbReference>
<reference evidence="4" key="1">
    <citation type="submission" date="2023-10" db="EMBL/GenBank/DDBJ databases">
        <title>Genome assembly of Pristionchus species.</title>
        <authorList>
            <person name="Yoshida K."/>
            <person name="Sommer R.J."/>
        </authorList>
    </citation>
    <scope>NUCLEOTIDE SEQUENCE</scope>
    <source>
        <strain evidence="4">RS5133</strain>
    </source>
</reference>